<evidence type="ECO:0000313" key="3">
    <source>
        <dbReference type="EMBL" id="SDF95415.1"/>
    </source>
</evidence>
<evidence type="ECO:0000313" key="4">
    <source>
        <dbReference type="Proteomes" id="UP000198641"/>
    </source>
</evidence>
<name>A0A1G7QAE1_9GAMM</name>
<dbReference type="CDD" id="cd06661">
    <property type="entry name" value="GGCT_like"/>
    <property type="match status" value="1"/>
</dbReference>
<sequence>MRVLRYAFATSLGTMLVVATYLWWVLLSPFGYERPADLAAIPSGEYRVFVYGTLTYAPVRWLVYGRTGSPEAASLAGFRKQELDLVEAPDQSVDGMVLLVDAEELADLDRYERLGYRYERVRVQLESGTNVWVYRRL</sequence>
<dbReference type="Proteomes" id="UP000198641">
    <property type="component" value="Unassembled WGS sequence"/>
</dbReference>
<gene>
    <name evidence="3" type="ORF">SAMN05216571_103168</name>
</gene>
<dbReference type="STRING" id="284577.SAMN05216571_103168"/>
<dbReference type="InterPro" id="IPR036568">
    <property type="entry name" value="GGCT-like_sf"/>
</dbReference>
<keyword evidence="4" id="KW-1185">Reference proteome</keyword>
<dbReference type="EMBL" id="FNCI01000003">
    <property type="protein sequence ID" value="SDF95415.1"/>
    <property type="molecule type" value="Genomic_DNA"/>
</dbReference>
<dbReference type="InterPro" id="IPR013024">
    <property type="entry name" value="GGCT-like"/>
</dbReference>
<keyword evidence="3" id="KW-0808">Transferase</keyword>
<keyword evidence="1" id="KW-0812">Transmembrane</keyword>
<dbReference type="AlphaFoldDB" id="A0A1G7QAE1"/>
<keyword evidence="1" id="KW-0472">Membrane</keyword>
<accession>A0A1G7QAE1</accession>
<dbReference type="InterPro" id="IPR009288">
    <property type="entry name" value="AIG2-like_dom"/>
</dbReference>
<feature type="domain" description="Gamma-glutamylcyclotransferase AIG2-like" evidence="2">
    <location>
        <begin position="48"/>
        <end position="134"/>
    </location>
</feature>
<dbReference type="SUPFAM" id="SSF110857">
    <property type="entry name" value="Gamma-glutamyl cyclotransferase-like"/>
    <property type="match status" value="1"/>
</dbReference>
<dbReference type="GO" id="GO:0016740">
    <property type="term" value="F:transferase activity"/>
    <property type="evidence" value="ECO:0007669"/>
    <property type="project" value="UniProtKB-KW"/>
</dbReference>
<evidence type="ECO:0000256" key="1">
    <source>
        <dbReference type="SAM" id="Phobius"/>
    </source>
</evidence>
<organism evidence="3 4">
    <name type="scientific">Onishia taeanensis</name>
    <dbReference type="NCBI Taxonomy" id="284577"/>
    <lineage>
        <taxon>Bacteria</taxon>
        <taxon>Pseudomonadati</taxon>
        <taxon>Pseudomonadota</taxon>
        <taxon>Gammaproteobacteria</taxon>
        <taxon>Oceanospirillales</taxon>
        <taxon>Halomonadaceae</taxon>
        <taxon>Onishia</taxon>
    </lineage>
</organism>
<feature type="transmembrane region" description="Helical" evidence="1">
    <location>
        <begin position="6"/>
        <end position="26"/>
    </location>
</feature>
<dbReference type="OrthoDB" id="7852375at2"/>
<reference evidence="3 4" key="1">
    <citation type="submission" date="2016-10" db="EMBL/GenBank/DDBJ databases">
        <authorList>
            <person name="de Groot N.N."/>
        </authorList>
    </citation>
    <scope>NUCLEOTIDE SEQUENCE [LARGE SCALE GENOMIC DNA]</scope>
    <source>
        <strain evidence="3 4">BH539</strain>
    </source>
</reference>
<protein>
    <submittedName>
        <fullName evidence="3">Uncharacterized conserved protein YtfP, gamma-glutamylcyclotransferase (GGCT)/AIG2-like family</fullName>
    </submittedName>
</protein>
<keyword evidence="1" id="KW-1133">Transmembrane helix</keyword>
<dbReference type="Gene3D" id="3.10.490.10">
    <property type="entry name" value="Gamma-glutamyl cyclotransferase-like"/>
    <property type="match status" value="1"/>
</dbReference>
<evidence type="ECO:0000259" key="2">
    <source>
        <dbReference type="Pfam" id="PF06094"/>
    </source>
</evidence>
<dbReference type="Pfam" id="PF06094">
    <property type="entry name" value="GGACT"/>
    <property type="match status" value="1"/>
</dbReference>
<proteinExistence type="predicted"/>